<proteinExistence type="inferred from homology"/>
<organism evidence="9 10">
    <name type="scientific">Euroglyphus maynei</name>
    <name type="common">Mayne's house dust mite</name>
    <dbReference type="NCBI Taxonomy" id="6958"/>
    <lineage>
        <taxon>Eukaryota</taxon>
        <taxon>Metazoa</taxon>
        <taxon>Ecdysozoa</taxon>
        <taxon>Arthropoda</taxon>
        <taxon>Chelicerata</taxon>
        <taxon>Arachnida</taxon>
        <taxon>Acari</taxon>
        <taxon>Acariformes</taxon>
        <taxon>Sarcoptiformes</taxon>
        <taxon>Astigmata</taxon>
        <taxon>Psoroptidia</taxon>
        <taxon>Analgoidea</taxon>
        <taxon>Pyroglyphidae</taxon>
        <taxon>Pyroglyphinae</taxon>
        <taxon>Euroglyphus</taxon>
    </lineage>
</organism>
<dbReference type="InterPro" id="IPR050958">
    <property type="entry name" value="Cell_Adh-Cytoskel_Orgn"/>
</dbReference>
<comment type="subcellular location">
    <subcellularLocation>
        <location evidence="1">Cytoplasm</location>
        <location evidence="1">Myofibril</location>
        <location evidence="1">Sarcomere</location>
    </subcellularLocation>
</comment>
<dbReference type="InterPro" id="IPR036179">
    <property type="entry name" value="Ig-like_dom_sf"/>
</dbReference>
<dbReference type="AlphaFoldDB" id="A0A1Y3BMJ0"/>
<evidence type="ECO:0000256" key="5">
    <source>
        <dbReference type="ARBA" id="ARBA00022737"/>
    </source>
</evidence>
<keyword evidence="7" id="KW-0393">Immunoglobulin domain</keyword>
<evidence type="ECO:0000256" key="1">
    <source>
        <dbReference type="ARBA" id="ARBA00004204"/>
    </source>
</evidence>
<evidence type="ECO:0000256" key="2">
    <source>
        <dbReference type="ARBA" id="ARBA00006692"/>
    </source>
</evidence>
<dbReference type="PANTHER" id="PTHR45080">
    <property type="entry name" value="CONTACTIN 5"/>
    <property type="match status" value="1"/>
</dbReference>
<feature type="domain" description="Ig-like" evidence="8">
    <location>
        <begin position="20"/>
        <end position="80"/>
    </location>
</feature>
<feature type="domain" description="Ig-like" evidence="8">
    <location>
        <begin position="85"/>
        <end position="174"/>
    </location>
</feature>
<sequence>MQSNIEMVVQLDKCVGKPLVKWYKDDKEIKDSDKNYKKIEDKLDNSYKLIVMKATEEMVGKYKCIASNDFGATETAARFDLLAPPRFIKGLHDLDIMEGNNVSMTVHLAGFPQPEVTFYKDGEEISTSAHVVIRKEMDDIYQFEIENIRIIMSGEYECRIKNEAGEASSKGVITVSSKPQFLKNLTDQVVSTGDDILLEVTVTGQPSPQVKWFIDGKETKGSERILFDSRDESYSVKVPNAQESDTGIYHCIASNKMGEQMSDKADVKVMIKNTLPIISKPIQDSAVVIDDNVRFETVITGVPKPEIIWTKDSVPLKPSNKILIK</sequence>
<accession>A0A1Y3BMJ0</accession>
<keyword evidence="3" id="KW-0963">Cytoplasm</keyword>
<evidence type="ECO:0000313" key="10">
    <source>
        <dbReference type="Proteomes" id="UP000194236"/>
    </source>
</evidence>
<dbReference type="PANTHER" id="PTHR45080:SF8">
    <property type="entry name" value="IG-LIKE DOMAIN-CONTAINING PROTEIN"/>
    <property type="match status" value="1"/>
</dbReference>
<keyword evidence="6" id="KW-1015">Disulfide bond</keyword>
<gene>
    <name evidence="9" type="ORF">BLA29_007967</name>
</gene>
<dbReference type="InterPro" id="IPR007110">
    <property type="entry name" value="Ig-like_dom"/>
</dbReference>
<dbReference type="InterPro" id="IPR013098">
    <property type="entry name" value="Ig_I-set"/>
</dbReference>
<protein>
    <recommendedName>
        <fullName evidence="8">Ig-like domain-containing protein</fullName>
    </recommendedName>
</protein>
<evidence type="ECO:0000256" key="4">
    <source>
        <dbReference type="ARBA" id="ARBA00022729"/>
    </source>
</evidence>
<dbReference type="GO" id="GO:0005886">
    <property type="term" value="C:plasma membrane"/>
    <property type="evidence" value="ECO:0007669"/>
    <property type="project" value="TreeGrafter"/>
</dbReference>
<dbReference type="InterPro" id="IPR003599">
    <property type="entry name" value="Ig_sub"/>
</dbReference>
<comment type="caution">
    <text evidence="9">The sequence shown here is derived from an EMBL/GenBank/DDBJ whole genome shotgun (WGS) entry which is preliminary data.</text>
</comment>
<reference evidence="9 10" key="1">
    <citation type="submission" date="2017-03" db="EMBL/GenBank/DDBJ databases">
        <title>Genome Survey of Euroglyphus maynei.</title>
        <authorList>
            <person name="Arlian L.G."/>
            <person name="Morgan M.S."/>
            <person name="Rider S.D."/>
        </authorList>
    </citation>
    <scope>NUCLEOTIDE SEQUENCE [LARGE SCALE GENOMIC DNA]</scope>
    <source>
        <strain evidence="9">Arlian Lab</strain>
        <tissue evidence="9">Whole body</tissue>
    </source>
</reference>
<dbReference type="OrthoDB" id="10253954at2759"/>
<dbReference type="FunFam" id="2.60.40.10:FF:000425">
    <property type="entry name" value="Myosin light chain kinase"/>
    <property type="match status" value="1"/>
</dbReference>
<evidence type="ECO:0000256" key="7">
    <source>
        <dbReference type="ARBA" id="ARBA00023319"/>
    </source>
</evidence>
<feature type="non-terminal residue" evidence="9">
    <location>
        <position position="325"/>
    </location>
</feature>
<feature type="domain" description="Ig-like" evidence="8">
    <location>
        <begin position="179"/>
        <end position="268"/>
    </location>
</feature>
<keyword evidence="4" id="KW-0732">Signal</keyword>
<dbReference type="CDD" id="cd00096">
    <property type="entry name" value="Ig"/>
    <property type="match status" value="1"/>
</dbReference>
<evidence type="ECO:0000259" key="8">
    <source>
        <dbReference type="PROSITE" id="PS50835"/>
    </source>
</evidence>
<dbReference type="FunFam" id="2.60.40.10:FF:000345">
    <property type="entry name" value="Muscle M-line assembly protein unc-89"/>
    <property type="match status" value="1"/>
</dbReference>
<comment type="similarity">
    <text evidence="2">Belongs to the protein kinase superfamily. CAMK Ser/Thr protein kinase family.</text>
</comment>
<dbReference type="Proteomes" id="UP000194236">
    <property type="component" value="Unassembled WGS sequence"/>
</dbReference>
<evidence type="ECO:0000256" key="3">
    <source>
        <dbReference type="ARBA" id="ARBA00022490"/>
    </source>
</evidence>
<name>A0A1Y3BMJ0_EURMA</name>
<dbReference type="InterPro" id="IPR013783">
    <property type="entry name" value="Ig-like_fold"/>
</dbReference>
<dbReference type="Gene3D" id="2.60.40.10">
    <property type="entry name" value="Immunoglobulins"/>
    <property type="match status" value="4"/>
</dbReference>
<dbReference type="GO" id="GO:0030017">
    <property type="term" value="C:sarcomere"/>
    <property type="evidence" value="ECO:0007669"/>
    <property type="project" value="UniProtKB-SubCell"/>
</dbReference>
<dbReference type="SUPFAM" id="SSF48726">
    <property type="entry name" value="Immunoglobulin"/>
    <property type="match status" value="4"/>
</dbReference>
<dbReference type="InterPro" id="IPR003598">
    <property type="entry name" value="Ig_sub2"/>
</dbReference>
<evidence type="ECO:0000313" key="9">
    <source>
        <dbReference type="EMBL" id="OTF80355.1"/>
    </source>
</evidence>
<keyword evidence="10" id="KW-1185">Reference proteome</keyword>
<evidence type="ECO:0000256" key="6">
    <source>
        <dbReference type="ARBA" id="ARBA00023157"/>
    </source>
</evidence>
<dbReference type="SMART" id="SM00409">
    <property type="entry name" value="IG"/>
    <property type="match status" value="3"/>
</dbReference>
<keyword evidence="5" id="KW-0677">Repeat</keyword>
<dbReference type="Pfam" id="PF07679">
    <property type="entry name" value="I-set"/>
    <property type="match status" value="4"/>
</dbReference>
<dbReference type="GO" id="GO:0007156">
    <property type="term" value="P:homophilic cell adhesion via plasma membrane adhesion molecules"/>
    <property type="evidence" value="ECO:0007669"/>
    <property type="project" value="TreeGrafter"/>
</dbReference>
<dbReference type="SMART" id="SM00408">
    <property type="entry name" value="IGc2"/>
    <property type="match status" value="3"/>
</dbReference>
<dbReference type="PROSITE" id="PS50835">
    <property type="entry name" value="IG_LIKE"/>
    <property type="match status" value="3"/>
</dbReference>
<dbReference type="EMBL" id="MUJZ01018617">
    <property type="protein sequence ID" value="OTF80355.1"/>
    <property type="molecule type" value="Genomic_DNA"/>
</dbReference>